<evidence type="ECO:0000259" key="2">
    <source>
        <dbReference type="PROSITE" id="PS51833"/>
    </source>
</evidence>
<dbReference type="InterPro" id="IPR035919">
    <property type="entry name" value="EAL_sf"/>
</dbReference>
<dbReference type="InterPro" id="IPR001633">
    <property type="entry name" value="EAL_dom"/>
</dbReference>
<dbReference type="Pfam" id="PF08668">
    <property type="entry name" value="HDOD"/>
    <property type="match status" value="1"/>
</dbReference>
<protein>
    <submittedName>
        <fullName evidence="3">Putative phosphodiesterase</fullName>
    </submittedName>
</protein>
<feature type="domain" description="EAL" evidence="1">
    <location>
        <begin position="1"/>
        <end position="225"/>
    </location>
</feature>
<dbReference type="SUPFAM" id="SSF109604">
    <property type="entry name" value="HD-domain/PDEase-like"/>
    <property type="match status" value="1"/>
</dbReference>
<organism evidence="3 4">
    <name type="scientific">Lysinibacillus capsici</name>
    <dbReference type="NCBI Taxonomy" id="2115968"/>
    <lineage>
        <taxon>Bacteria</taxon>
        <taxon>Bacillati</taxon>
        <taxon>Bacillota</taxon>
        <taxon>Bacilli</taxon>
        <taxon>Bacillales</taxon>
        <taxon>Bacillaceae</taxon>
        <taxon>Lysinibacillus</taxon>
    </lineage>
</organism>
<name>A0A2X0XC27_9BACI</name>
<sequence length="425" mass="49216">MLYYKLLENGEMGDNGMEVFIGRQPIFNLHEQVVAYELLYRSKNVNAFPMVDSDAATIDVLVNSFLSIGFEEVTKGKPGFVNFTENLLMSSIHEFLNPSQVVIEILEDVPLTSQLVERVIELKKQGFQIALDDFMMDDQVEVYDELFEQIDYIKVDFLASSIVKRMEIENKVKEKFPHIQLLAEKVETRHQFEVAKSSGYVLFQGYFFEQPQIIRATDIPANAIQYIHIISLLKEEEPNIHLLAENIERDISLTYKLLQMINNSSKRSKSKVRSIKQAIVLLGVSNLRKWIYLLAMREIDIDADSDLFKEVMCTSLFRAKVCEKLAKLAYKKNFSEYFLVGMFSLIDTLLQRPMNVILQQLPFSEAITNTILGFETEMTPYLEFSIALSKLDWPRLEELAVQLNIQLVDIDLLYYEAIEWAEKSF</sequence>
<dbReference type="AlphaFoldDB" id="A0A2X0XC27"/>
<evidence type="ECO:0000313" key="3">
    <source>
        <dbReference type="EMBL" id="SPT96605.1"/>
    </source>
</evidence>
<dbReference type="Gene3D" id="3.20.20.450">
    <property type="entry name" value="EAL domain"/>
    <property type="match status" value="1"/>
</dbReference>
<accession>A0A2X0XC27</accession>
<dbReference type="InterPro" id="IPR013976">
    <property type="entry name" value="HDOD"/>
</dbReference>
<dbReference type="Proteomes" id="UP000251431">
    <property type="component" value="Unassembled WGS sequence"/>
</dbReference>
<reference evidence="3 4" key="1">
    <citation type="submission" date="2018-06" db="EMBL/GenBank/DDBJ databases">
        <authorList>
            <consortium name="Pathogen Informatics"/>
            <person name="Doyle S."/>
        </authorList>
    </citation>
    <scope>NUCLEOTIDE SEQUENCE [LARGE SCALE GENOMIC DNA]</scope>
    <source>
        <strain evidence="3 4">NCTC7582</strain>
    </source>
</reference>
<dbReference type="PANTHER" id="PTHR33525:SF4">
    <property type="entry name" value="CYCLIC DI-GMP PHOSPHODIESTERASE CDGJ"/>
    <property type="match status" value="1"/>
</dbReference>
<feature type="domain" description="HDOD" evidence="2">
    <location>
        <begin position="219"/>
        <end position="409"/>
    </location>
</feature>
<dbReference type="EMBL" id="UAQE01000001">
    <property type="protein sequence ID" value="SPT96605.1"/>
    <property type="molecule type" value="Genomic_DNA"/>
</dbReference>
<dbReference type="Gene3D" id="1.10.3210.10">
    <property type="entry name" value="Hypothetical protein af1432"/>
    <property type="match status" value="1"/>
</dbReference>
<dbReference type="SMART" id="SM00052">
    <property type="entry name" value="EAL"/>
    <property type="match status" value="1"/>
</dbReference>
<gene>
    <name evidence="3" type="ORF">NCTC7582_00612</name>
</gene>
<proteinExistence type="predicted"/>
<dbReference type="InterPro" id="IPR052340">
    <property type="entry name" value="RNase_Y/CdgJ"/>
</dbReference>
<dbReference type="InterPro" id="IPR014408">
    <property type="entry name" value="dGMP_Pdiesterase_EAL/HD-GYP"/>
</dbReference>
<dbReference type="SUPFAM" id="SSF141868">
    <property type="entry name" value="EAL domain-like"/>
    <property type="match status" value="1"/>
</dbReference>
<dbReference type="PROSITE" id="PS50883">
    <property type="entry name" value="EAL"/>
    <property type="match status" value="1"/>
</dbReference>
<dbReference type="PANTHER" id="PTHR33525">
    <property type="match status" value="1"/>
</dbReference>
<dbReference type="PROSITE" id="PS51833">
    <property type="entry name" value="HDOD"/>
    <property type="match status" value="1"/>
</dbReference>
<dbReference type="RefSeq" id="WP_254660010.1">
    <property type="nucleotide sequence ID" value="NZ_CP134502.1"/>
</dbReference>
<evidence type="ECO:0000313" key="4">
    <source>
        <dbReference type="Proteomes" id="UP000251431"/>
    </source>
</evidence>
<evidence type="ECO:0000259" key="1">
    <source>
        <dbReference type="PROSITE" id="PS50883"/>
    </source>
</evidence>
<dbReference type="STRING" id="1421.A2J09_14890"/>
<dbReference type="PIRSF" id="PIRSF003180">
    <property type="entry name" value="DiGMPpdiest_YuxH"/>
    <property type="match status" value="1"/>
</dbReference>